<proteinExistence type="predicted"/>
<reference evidence="1" key="1">
    <citation type="submission" date="2017-05" db="EMBL/GenBank/DDBJ databases">
        <title>Complete and WGS of Bordetella genogroups.</title>
        <authorList>
            <person name="Spilker T."/>
            <person name="Lipuma J."/>
        </authorList>
    </citation>
    <scope>NUCLEOTIDE SEQUENCE</scope>
    <source>
        <strain evidence="1">AU21707</strain>
    </source>
</reference>
<dbReference type="AlphaFoldDB" id="A0A261RHD1"/>
<evidence type="ECO:0000313" key="2">
    <source>
        <dbReference type="Proteomes" id="UP000216857"/>
    </source>
</evidence>
<accession>A0A261RHD1</accession>
<dbReference type="RefSeq" id="WP_094846684.1">
    <property type="nucleotide sequence ID" value="NZ_NEVJ01000002.1"/>
</dbReference>
<sequence>MQLDIHKTPPAPVTLVIGQDEPEAEYMARLYQAGGISLREAQERARAHALLRDINRLDAGDTRALRAILRRLATGV</sequence>
<organism evidence="1 2">
    <name type="scientific">Bordetella genomosp. 9</name>
    <dbReference type="NCBI Taxonomy" id="1416803"/>
    <lineage>
        <taxon>Bacteria</taxon>
        <taxon>Pseudomonadati</taxon>
        <taxon>Pseudomonadota</taxon>
        <taxon>Betaproteobacteria</taxon>
        <taxon>Burkholderiales</taxon>
        <taxon>Alcaligenaceae</taxon>
        <taxon>Bordetella</taxon>
    </lineage>
</organism>
<name>A0A261RHD1_9BORD</name>
<keyword evidence="2" id="KW-1185">Reference proteome</keyword>
<comment type="caution">
    <text evidence="1">The sequence shown here is derived from an EMBL/GenBank/DDBJ whole genome shotgun (WGS) entry which is preliminary data.</text>
</comment>
<dbReference type="Proteomes" id="UP000216857">
    <property type="component" value="Unassembled WGS sequence"/>
</dbReference>
<dbReference type="EMBL" id="NEVJ01000002">
    <property type="protein sequence ID" value="OZI23723.1"/>
    <property type="molecule type" value="Genomic_DNA"/>
</dbReference>
<gene>
    <name evidence="1" type="ORF">CAL26_09840</name>
</gene>
<evidence type="ECO:0000313" key="1">
    <source>
        <dbReference type="EMBL" id="OZI23723.1"/>
    </source>
</evidence>
<protein>
    <submittedName>
        <fullName evidence="1">Uncharacterized protein</fullName>
    </submittedName>
</protein>